<dbReference type="EMBL" id="JBHTLI010000002">
    <property type="protein sequence ID" value="MFD1096282.1"/>
    <property type="molecule type" value="Genomic_DNA"/>
</dbReference>
<organism evidence="4 5">
    <name type="scientific">Salegentibacter chungangensis</name>
    <dbReference type="NCBI Taxonomy" id="1335724"/>
    <lineage>
        <taxon>Bacteria</taxon>
        <taxon>Pseudomonadati</taxon>
        <taxon>Bacteroidota</taxon>
        <taxon>Flavobacteriia</taxon>
        <taxon>Flavobacteriales</taxon>
        <taxon>Flavobacteriaceae</taxon>
        <taxon>Salegentibacter</taxon>
    </lineage>
</organism>
<dbReference type="Proteomes" id="UP001597131">
    <property type="component" value="Unassembled WGS sequence"/>
</dbReference>
<comment type="caution">
    <text evidence="4">The sequence shown here is derived from an EMBL/GenBank/DDBJ whole genome shotgun (WGS) entry which is preliminary data.</text>
</comment>
<keyword evidence="2" id="KW-1133">Transmembrane helix</keyword>
<evidence type="ECO:0000256" key="2">
    <source>
        <dbReference type="SAM" id="Phobius"/>
    </source>
</evidence>
<dbReference type="Pfam" id="PF02470">
    <property type="entry name" value="MlaD"/>
    <property type="match status" value="1"/>
</dbReference>
<dbReference type="PANTHER" id="PTHR33371:SF4">
    <property type="entry name" value="INTERMEMBRANE PHOSPHOLIPID TRANSPORT SYSTEM BINDING PROTEIN MLAD"/>
    <property type="match status" value="1"/>
</dbReference>
<proteinExistence type="predicted"/>
<gene>
    <name evidence="4" type="ORF">ACFQ3Q_11020</name>
</gene>
<evidence type="ECO:0000313" key="4">
    <source>
        <dbReference type="EMBL" id="MFD1096282.1"/>
    </source>
</evidence>
<feature type="transmembrane region" description="Helical" evidence="2">
    <location>
        <begin position="12"/>
        <end position="30"/>
    </location>
</feature>
<name>A0ABW3NUR5_9FLAO</name>
<accession>A0ABW3NUR5</accession>
<dbReference type="RefSeq" id="WP_380745779.1">
    <property type="nucleotide sequence ID" value="NZ_JBHTLI010000002.1"/>
</dbReference>
<protein>
    <submittedName>
        <fullName evidence="4">MlaD family protein</fullName>
    </submittedName>
</protein>
<evidence type="ECO:0000259" key="3">
    <source>
        <dbReference type="Pfam" id="PF02470"/>
    </source>
</evidence>
<evidence type="ECO:0000256" key="1">
    <source>
        <dbReference type="SAM" id="Coils"/>
    </source>
</evidence>
<evidence type="ECO:0000313" key="5">
    <source>
        <dbReference type="Proteomes" id="UP001597131"/>
    </source>
</evidence>
<dbReference type="PANTHER" id="PTHR33371">
    <property type="entry name" value="INTERMEMBRANE PHOSPHOLIPID TRANSPORT SYSTEM BINDING PROTEIN MLAD-RELATED"/>
    <property type="match status" value="1"/>
</dbReference>
<keyword evidence="2" id="KW-0472">Membrane</keyword>
<keyword evidence="5" id="KW-1185">Reference proteome</keyword>
<feature type="domain" description="Mce/MlaD" evidence="3">
    <location>
        <begin position="39"/>
        <end position="117"/>
    </location>
</feature>
<sequence>MKKNNSQNLKLGIFVIVGLVLFTLAVYLIGNRKNLFGNTTQISSVFKNVNGLQPGNNVRYSGVNVGTVKSISILNDTSICVDMIISEKTIGLIKKNSLATINSDGLVGSMIVNILPGEKGEPANIRPGDTITSISNIATADMLATLNTTNENAALLTADLLKITKAINDGEGVLGGLIKDKEMAIEFKNSISNLEKTTASAVQTINRINHLVSSIEYDESLASVLLSDTASADKMEMILEDLNHSASEIKLMTSNLNSFSEEIRQGDGALNYVIKDTSFVNNLESTIRNVEEASEKFNENMEALKHNFFFRGYFRRLERQKERAARKNQD</sequence>
<dbReference type="InterPro" id="IPR052336">
    <property type="entry name" value="MlaD_Phospholipid_Transporter"/>
</dbReference>
<reference evidence="5" key="1">
    <citation type="journal article" date="2019" name="Int. J. Syst. Evol. Microbiol.">
        <title>The Global Catalogue of Microorganisms (GCM) 10K type strain sequencing project: providing services to taxonomists for standard genome sequencing and annotation.</title>
        <authorList>
            <consortium name="The Broad Institute Genomics Platform"/>
            <consortium name="The Broad Institute Genome Sequencing Center for Infectious Disease"/>
            <person name="Wu L."/>
            <person name="Ma J."/>
        </authorList>
    </citation>
    <scope>NUCLEOTIDE SEQUENCE [LARGE SCALE GENOMIC DNA]</scope>
    <source>
        <strain evidence="5">CCUG 64793</strain>
    </source>
</reference>
<keyword evidence="2" id="KW-0812">Transmembrane</keyword>
<dbReference type="InterPro" id="IPR003399">
    <property type="entry name" value="Mce/MlaD"/>
</dbReference>
<feature type="coiled-coil region" evidence="1">
    <location>
        <begin position="280"/>
        <end position="307"/>
    </location>
</feature>
<keyword evidence="1" id="KW-0175">Coiled coil</keyword>